<sequence length="188" mass="19903">MDSLKTKYKAGIQDVAAGTSPATTASDAEKQGANDYTNGSNVAVNGKTITIPTSGNKAGEAAAGSFKKGYQDAVDGKDDSTSTDPVQKATQEVASQTFKGVTNSTIKTPDEIKTMNPVAQVAYQKAEQEAEADTAKAGYTDGQSGKKLHQRTQATRLVIVPVPMAVQRVLRIKVLFMFWFMTVATTSC</sequence>
<keyword evidence="3" id="KW-1185">Reference proteome</keyword>
<dbReference type="Proteomes" id="UP001314200">
    <property type="component" value="Unassembled WGS sequence"/>
</dbReference>
<comment type="caution">
    <text evidence="2">The sequence shown here is derived from an EMBL/GenBank/DDBJ whole genome shotgun (WGS) entry which is preliminary data.</text>
</comment>
<evidence type="ECO:0000256" key="1">
    <source>
        <dbReference type="SAM" id="MobiDB-lite"/>
    </source>
</evidence>
<evidence type="ECO:0000313" key="3">
    <source>
        <dbReference type="Proteomes" id="UP001314200"/>
    </source>
</evidence>
<feature type="region of interest" description="Disordered" evidence="1">
    <location>
        <begin position="1"/>
        <end position="43"/>
    </location>
</feature>
<dbReference type="EMBL" id="CAUZLY010000005">
    <property type="protein sequence ID" value="CAK1239282.1"/>
    <property type="molecule type" value="Genomic_DNA"/>
</dbReference>
<protein>
    <submittedName>
        <fullName evidence="2">Uncharacterized protein</fullName>
    </submittedName>
</protein>
<name>A0ABM9MTM9_9LACO</name>
<gene>
    <name evidence="2" type="ORF">R82641_BJNNKPBH_00678</name>
</gene>
<reference evidence="2 3" key="1">
    <citation type="submission" date="2023-10" db="EMBL/GenBank/DDBJ databases">
        <authorList>
            <person name="Botero Cardona J."/>
        </authorList>
    </citation>
    <scope>NUCLEOTIDE SEQUENCE [LARGE SCALE GENOMIC DNA]</scope>
    <source>
        <strain evidence="2 3">R-82641</strain>
    </source>
</reference>
<feature type="compositionally biased region" description="Polar residues" evidence="1">
    <location>
        <begin position="34"/>
        <end position="43"/>
    </location>
</feature>
<evidence type="ECO:0000313" key="2">
    <source>
        <dbReference type="EMBL" id="CAK1239282.1"/>
    </source>
</evidence>
<organism evidence="2 3">
    <name type="scientific">Fructobacillus cardui</name>
    <dbReference type="NCBI Taxonomy" id="2893170"/>
    <lineage>
        <taxon>Bacteria</taxon>
        <taxon>Bacillati</taxon>
        <taxon>Bacillota</taxon>
        <taxon>Bacilli</taxon>
        <taxon>Lactobacillales</taxon>
        <taxon>Lactobacillaceae</taxon>
        <taxon>Fructobacillus</taxon>
    </lineage>
</organism>
<dbReference type="RefSeq" id="WP_152666254.1">
    <property type="nucleotide sequence ID" value="NZ_CAUZLJ010000009.1"/>
</dbReference>
<accession>A0ABM9MTM9</accession>
<proteinExistence type="predicted"/>